<organism evidence="1 2">
    <name type="scientific">Clostridium baratii str. Sullivan</name>
    <dbReference type="NCBI Taxonomy" id="1415775"/>
    <lineage>
        <taxon>Bacteria</taxon>
        <taxon>Bacillati</taxon>
        <taxon>Bacillota</taxon>
        <taxon>Clostridia</taxon>
        <taxon>Eubacteriales</taxon>
        <taxon>Clostridiaceae</taxon>
        <taxon>Clostridium</taxon>
    </lineage>
</organism>
<sequence length="116" mass="13999">MNIANKKLDEEINRLYKKIEDGTMEQNSIELFTYMWLSELRDRRNEEDNINYYKADVYLNKNEILHFESRTKETLIDSVKCTLSDDRFKNDKVNEAYIYAVKQIDRLSCEELEEGR</sequence>
<dbReference type="AlphaFoldDB" id="A0A0A7G2U1"/>
<gene>
    <name evidence="1" type="ORF">U729_3092</name>
</gene>
<dbReference type="KEGG" id="cbv:U729_3092"/>
<dbReference type="Proteomes" id="UP000030635">
    <property type="component" value="Plasmid pCBJ"/>
</dbReference>
<accession>A0A0A7G2U1</accession>
<reference evidence="1 2" key="1">
    <citation type="journal article" date="2015" name="Infect. Genet. Evol.">
        <title>Genomic sequences of six botulinum neurotoxin-producing strains representing three clostridial species illustrate the mobility and diversity of botulinum neurotoxin genes.</title>
        <authorList>
            <person name="Smith T.J."/>
            <person name="Hill K.K."/>
            <person name="Xie G."/>
            <person name="Foley B.T."/>
            <person name="Williamson C.H."/>
            <person name="Foster J.T."/>
            <person name="Johnson S.L."/>
            <person name="Chertkov O."/>
            <person name="Teshima H."/>
            <person name="Gibbons H.S."/>
            <person name="Johnsky L.A."/>
            <person name="Karavis M.A."/>
            <person name="Smith L.A."/>
        </authorList>
    </citation>
    <scope>NUCLEOTIDE SEQUENCE [LARGE SCALE GENOMIC DNA]</scope>
    <source>
        <strain evidence="1">Sullivan</strain>
        <plasmid evidence="2">Plasmid pCBJ</plasmid>
    </source>
</reference>
<keyword evidence="2" id="KW-1185">Reference proteome</keyword>
<evidence type="ECO:0000313" key="2">
    <source>
        <dbReference type="Proteomes" id="UP000030635"/>
    </source>
</evidence>
<proteinExistence type="predicted"/>
<dbReference type="RefSeq" id="WP_040113569.1">
    <property type="nucleotide sequence ID" value="NZ_CP006906.1"/>
</dbReference>
<keyword evidence="1" id="KW-0614">Plasmid</keyword>
<name>A0A0A7G2U1_9CLOT</name>
<protein>
    <submittedName>
        <fullName evidence="1">Uncharacterized protein</fullName>
    </submittedName>
</protein>
<dbReference type="EMBL" id="CP006906">
    <property type="protein sequence ID" value="AIY85335.1"/>
    <property type="molecule type" value="Genomic_DNA"/>
</dbReference>
<dbReference type="HOGENOM" id="CLU_2092498_0_0_9"/>
<geneLocation type="plasmid" evidence="1 2">
    <name>pCBJ</name>
</geneLocation>
<evidence type="ECO:0000313" key="1">
    <source>
        <dbReference type="EMBL" id="AIY85335.1"/>
    </source>
</evidence>